<evidence type="ECO:0000313" key="8">
    <source>
        <dbReference type="EMBL" id="SIR06158.1"/>
    </source>
</evidence>
<evidence type="ECO:0000256" key="3">
    <source>
        <dbReference type="ARBA" id="ARBA00022723"/>
    </source>
</evidence>
<keyword evidence="9" id="KW-1185">Reference proteome</keyword>
<dbReference type="RefSeq" id="WP_076454597.1">
    <property type="nucleotide sequence ID" value="NZ_FTNE01000014.1"/>
</dbReference>
<dbReference type="Gene3D" id="2.60.120.260">
    <property type="entry name" value="Galactose-binding domain-like"/>
    <property type="match status" value="1"/>
</dbReference>
<dbReference type="EMBL" id="FTNE01000014">
    <property type="protein sequence ID" value="SIR06158.1"/>
    <property type="molecule type" value="Genomic_DNA"/>
</dbReference>
<dbReference type="Proteomes" id="UP000186308">
    <property type="component" value="Unassembled WGS sequence"/>
</dbReference>
<proteinExistence type="predicted"/>
<evidence type="ECO:0000256" key="1">
    <source>
        <dbReference type="ARBA" id="ARBA00004167"/>
    </source>
</evidence>
<evidence type="ECO:0000256" key="4">
    <source>
        <dbReference type="ARBA" id="ARBA00022837"/>
    </source>
</evidence>
<dbReference type="GO" id="GO:0046872">
    <property type="term" value="F:metal ion binding"/>
    <property type="evidence" value="ECO:0007669"/>
    <property type="project" value="UniProtKB-KW"/>
</dbReference>
<dbReference type="OrthoDB" id="1997677at2"/>
<dbReference type="InterPro" id="IPR006585">
    <property type="entry name" value="FTP1"/>
</dbReference>
<dbReference type="GO" id="GO:0005737">
    <property type="term" value="C:cytoplasm"/>
    <property type="evidence" value="ECO:0007669"/>
    <property type="project" value="TreeGrafter"/>
</dbReference>
<dbReference type="InterPro" id="IPR000421">
    <property type="entry name" value="FA58C"/>
</dbReference>
<keyword evidence="3" id="KW-0479">Metal-binding</keyword>
<dbReference type="InterPro" id="IPR008979">
    <property type="entry name" value="Galactose-bd-like_sf"/>
</dbReference>
<protein>
    <submittedName>
        <fullName evidence="8">F5/8 type C domain-containing protein</fullName>
    </submittedName>
</protein>
<keyword evidence="6" id="KW-1015">Disulfide bond</keyword>
<keyword evidence="4" id="KW-0106">Calcium</keyword>
<accession>A0A8G2CLP8</accession>
<evidence type="ECO:0000256" key="5">
    <source>
        <dbReference type="ARBA" id="ARBA00022989"/>
    </source>
</evidence>
<comment type="caution">
    <text evidence="8">The sequence shown here is derived from an EMBL/GenBank/DDBJ whole genome shotgun (WGS) entry which is preliminary data.</text>
</comment>
<evidence type="ECO:0000259" key="7">
    <source>
        <dbReference type="PROSITE" id="PS50022"/>
    </source>
</evidence>
<feature type="domain" description="F5/8 type C" evidence="7">
    <location>
        <begin position="302"/>
        <end position="452"/>
    </location>
</feature>
<dbReference type="GO" id="GO:0016020">
    <property type="term" value="C:membrane"/>
    <property type="evidence" value="ECO:0007669"/>
    <property type="project" value="UniProtKB-SubCell"/>
</dbReference>
<dbReference type="SMART" id="SM00607">
    <property type="entry name" value="FTP"/>
    <property type="match status" value="1"/>
</dbReference>
<dbReference type="PANTHER" id="PTHR21461:SF69">
    <property type="entry name" value="GLYCOSYLTRANSFERASE FAMILY 92 PROTEIN"/>
    <property type="match status" value="1"/>
</dbReference>
<evidence type="ECO:0000256" key="6">
    <source>
        <dbReference type="ARBA" id="ARBA00023157"/>
    </source>
</evidence>
<dbReference type="PROSITE" id="PS50022">
    <property type="entry name" value="FA58C_3"/>
    <property type="match status" value="1"/>
</dbReference>
<evidence type="ECO:0000313" key="9">
    <source>
        <dbReference type="Proteomes" id="UP000186308"/>
    </source>
</evidence>
<evidence type="ECO:0000256" key="2">
    <source>
        <dbReference type="ARBA" id="ARBA00022692"/>
    </source>
</evidence>
<dbReference type="Pfam" id="PF00754">
    <property type="entry name" value="F5_F8_type_C"/>
    <property type="match status" value="1"/>
</dbReference>
<gene>
    <name evidence="8" type="ORF">SAMN05421828_11492</name>
</gene>
<sequence>MTRYKYTIVACARWESSFIVEWVNYYRAIGFDHICIYCNDDDPRQLYEVLLPFLNCESPFVTFRFYPVQGEQLQMYAHFLKNDRENTEWISFFDIDEYLRLPESSKIDDYVAQFDENVDCIMFNWIFFGPNGHKENPGKRILSDYTKRQNKVHPYTKFIAKADVLSGADLYDSEKGNGFWHNPLPHINNKIRAVNVLNEDMSNYYDGFADKADAFVNEPERKNRILSSAIIHHYAFRTETAFQDRVKRGLGGAFSGQHMWGEIAKNANFDQFVAGLNEIEDRSLENFWNRYLDSKKIPGIYVAQGRKNLSKNRKCSQSSTSTWSKKSEIELDARGAVNGDISGGYGFHTDIEDGAWWQVDLGAVAGIDEIKIYNRMDQGGVAERSSKIAIDMGLNEQSFVEVFRRELDEPFGGVDGNPLTFNPMIPIPARFVRIRLLVTNYLHLDEVEVFGELLNCLNNDEINSRIS</sequence>
<dbReference type="AlphaFoldDB" id="A0A8G2CLP8"/>
<comment type="subcellular location">
    <subcellularLocation>
        <location evidence="1">Membrane</location>
        <topology evidence="1">Single-pass membrane protein</topology>
    </subcellularLocation>
</comment>
<name>A0A8G2CLP8_ACIRU</name>
<keyword evidence="5" id="KW-1133">Transmembrane helix</keyword>
<dbReference type="SUPFAM" id="SSF49785">
    <property type="entry name" value="Galactose-binding domain-like"/>
    <property type="match status" value="1"/>
</dbReference>
<reference evidence="8 9" key="1">
    <citation type="submission" date="2017-01" db="EMBL/GenBank/DDBJ databases">
        <authorList>
            <person name="Varghese N."/>
            <person name="Submissions S."/>
        </authorList>
    </citation>
    <scope>NUCLEOTIDE SEQUENCE [LARGE SCALE GENOMIC DNA]</scope>
    <source>
        <strain evidence="8 9">ATCC 35905</strain>
    </source>
</reference>
<organism evidence="8 9">
    <name type="scientific">Acidiphilium rubrum</name>
    <dbReference type="NCBI Taxonomy" id="526"/>
    <lineage>
        <taxon>Bacteria</taxon>
        <taxon>Pseudomonadati</taxon>
        <taxon>Pseudomonadota</taxon>
        <taxon>Alphaproteobacteria</taxon>
        <taxon>Acetobacterales</taxon>
        <taxon>Acidocellaceae</taxon>
        <taxon>Acidiphilium</taxon>
    </lineage>
</organism>
<keyword evidence="2" id="KW-0812">Transmembrane</keyword>
<dbReference type="PANTHER" id="PTHR21461">
    <property type="entry name" value="GLYCOSYLTRANSFERASE FAMILY 92 PROTEIN"/>
    <property type="match status" value="1"/>
</dbReference>
<keyword evidence="5" id="KW-0472">Membrane</keyword>
<dbReference type="GO" id="GO:0016757">
    <property type="term" value="F:glycosyltransferase activity"/>
    <property type="evidence" value="ECO:0007669"/>
    <property type="project" value="TreeGrafter"/>
</dbReference>
<dbReference type="Pfam" id="PF13704">
    <property type="entry name" value="Glyco_tranf_2_4"/>
    <property type="match status" value="1"/>
</dbReference>